<evidence type="ECO:0000256" key="1">
    <source>
        <dbReference type="SAM" id="MobiDB-lite"/>
    </source>
</evidence>
<organism evidence="2 3">
    <name type="scientific">Streptosporangium album</name>
    <dbReference type="NCBI Taxonomy" id="47479"/>
    <lineage>
        <taxon>Bacteria</taxon>
        <taxon>Bacillati</taxon>
        <taxon>Actinomycetota</taxon>
        <taxon>Actinomycetes</taxon>
        <taxon>Streptosporangiales</taxon>
        <taxon>Streptosporangiaceae</taxon>
        <taxon>Streptosporangium</taxon>
    </lineage>
</organism>
<keyword evidence="3" id="KW-1185">Reference proteome</keyword>
<evidence type="ECO:0000313" key="3">
    <source>
        <dbReference type="Proteomes" id="UP000534286"/>
    </source>
</evidence>
<keyword evidence="2" id="KW-0238">DNA-binding</keyword>
<sequence>MSLEGLRLEVKRPTSETDTVAELQQTRRWYSAMRAAESYRWTGARGLTIRRVLRAVLKAAQLRHSMVIDFGIRHLALLAGLDESTVAKILRILRDEADPFIDLVRAHHGDRADTYRLLIPQGYAEAAAWRRFQPGRLGGIHPVFRMLGSPAAFLYEHLPTDTPTSRFELRSLTGLSATAVSTGLLALAEEGMAERVRGGWVRGPADPGDVATRLGVPELVKRIIAKYRRQRAEWRRFLAVVEAFGRQDIHLENHPIPLQDIADAGPPPWMEAEPHGPPSLVGAGISAEP</sequence>
<accession>A0A7W7WD78</accession>
<protein>
    <submittedName>
        <fullName evidence="2">DNA-binding transcriptional ArsR family regulator</fullName>
    </submittedName>
</protein>
<dbReference type="GO" id="GO:0003677">
    <property type="term" value="F:DNA binding"/>
    <property type="evidence" value="ECO:0007669"/>
    <property type="project" value="UniProtKB-KW"/>
</dbReference>
<gene>
    <name evidence="2" type="ORF">FHR32_007226</name>
</gene>
<comment type="caution">
    <text evidence="2">The sequence shown here is derived from an EMBL/GenBank/DDBJ whole genome shotgun (WGS) entry which is preliminary data.</text>
</comment>
<proteinExistence type="predicted"/>
<dbReference type="RefSeq" id="WP_184758784.1">
    <property type="nucleotide sequence ID" value="NZ_BAABEK010000073.1"/>
</dbReference>
<feature type="region of interest" description="Disordered" evidence="1">
    <location>
        <begin position="265"/>
        <end position="289"/>
    </location>
</feature>
<dbReference type="EMBL" id="JACHJU010000004">
    <property type="protein sequence ID" value="MBB4942826.1"/>
    <property type="molecule type" value="Genomic_DNA"/>
</dbReference>
<reference evidence="2 3" key="1">
    <citation type="submission" date="2020-08" db="EMBL/GenBank/DDBJ databases">
        <title>Sequencing the genomes of 1000 actinobacteria strains.</title>
        <authorList>
            <person name="Klenk H.-P."/>
        </authorList>
    </citation>
    <scope>NUCLEOTIDE SEQUENCE [LARGE SCALE GENOMIC DNA]</scope>
    <source>
        <strain evidence="2 3">DSM 43023</strain>
    </source>
</reference>
<name>A0A7W7WD78_9ACTN</name>
<dbReference type="AlphaFoldDB" id="A0A7W7WD78"/>
<dbReference type="Proteomes" id="UP000534286">
    <property type="component" value="Unassembled WGS sequence"/>
</dbReference>
<evidence type="ECO:0000313" key="2">
    <source>
        <dbReference type="EMBL" id="MBB4942826.1"/>
    </source>
</evidence>